<accession>A0A0F0CJE1</accession>
<protein>
    <submittedName>
        <fullName evidence="2">Excisionase/Xis, DNA-binding domain protein</fullName>
    </submittedName>
</protein>
<sequence length="67" mass="8127">MKELVKAFNAEEIAEYLRLHPYTIRRLAREKKIPAFRAGGQWRFRKDDIDQWSKSYPFAKEKVRSKK</sequence>
<name>A0A0F0CJE1_9BACT</name>
<dbReference type="EMBL" id="JYNY01000616">
    <property type="protein sequence ID" value="KJJ83337.1"/>
    <property type="molecule type" value="Genomic_DNA"/>
</dbReference>
<dbReference type="InterPro" id="IPR010093">
    <property type="entry name" value="SinI_DNA-bd"/>
</dbReference>
<evidence type="ECO:0000259" key="1">
    <source>
        <dbReference type="Pfam" id="PF12728"/>
    </source>
</evidence>
<dbReference type="SUPFAM" id="SSF46955">
    <property type="entry name" value="Putative DNA-binding domain"/>
    <property type="match status" value="1"/>
</dbReference>
<dbReference type="InterPro" id="IPR041657">
    <property type="entry name" value="HTH_17"/>
</dbReference>
<dbReference type="Proteomes" id="UP000033428">
    <property type="component" value="Unassembled WGS sequence"/>
</dbReference>
<dbReference type="InterPro" id="IPR009061">
    <property type="entry name" value="DNA-bd_dom_put_sf"/>
</dbReference>
<dbReference type="Pfam" id="PF12728">
    <property type="entry name" value="HTH_17"/>
    <property type="match status" value="1"/>
</dbReference>
<proteinExistence type="predicted"/>
<dbReference type="AlphaFoldDB" id="A0A0F0CJE1"/>
<gene>
    <name evidence="2" type="ORF">OMAG_002793</name>
</gene>
<evidence type="ECO:0000313" key="2">
    <source>
        <dbReference type="EMBL" id="KJJ83337.1"/>
    </source>
</evidence>
<reference evidence="2 3" key="1">
    <citation type="submission" date="2015-02" db="EMBL/GenBank/DDBJ databases">
        <title>Single-cell genomics of uncultivated deep-branching MTB reveals a conserved set of magnetosome genes.</title>
        <authorList>
            <person name="Kolinko S."/>
            <person name="Richter M."/>
            <person name="Glockner F.O."/>
            <person name="Brachmann A."/>
            <person name="Schuler D."/>
        </authorList>
    </citation>
    <scope>NUCLEOTIDE SEQUENCE [LARGE SCALE GENOMIC DNA]</scope>
    <source>
        <strain evidence="2">SKK-01</strain>
    </source>
</reference>
<dbReference type="GO" id="GO:0003677">
    <property type="term" value="F:DNA binding"/>
    <property type="evidence" value="ECO:0007669"/>
    <property type="project" value="UniProtKB-KW"/>
</dbReference>
<evidence type="ECO:0000313" key="3">
    <source>
        <dbReference type="Proteomes" id="UP000033428"/>
    </source>
</evidence>
<keyword evidence="3" id="KW-1185">Reference proteome</keyword>
<comment type="caution">
    <text evidence="2">The sequence shown here is derived from an EMBL/GenBank/DDBJ whole genome shotgun (WGS) entry which is preliminary data.</text>
</comment>
<keyword evidence="2" id="KW-0238">DNA-binding</keyword>
<dbReference type="NCBIfam" id="TIGR01764">
    <property type="entry name" value="excise"/>
    <property type="match status" value="1"/>
</dbReference>
<feature type="domain" description="Helix-turn-helix" evidence="1">
    <location>
        <begin position="9"/>
        <end position="52"/>
    </location>
</feature>
<organism evidence="2 3">
    <name type="scientific">Candidatus Omnitrophus magneticus</name>
    <dbReference type="NCBI Taxonomy" id="1609969"/>
    <lineage>
        <taxon>Bacteria</taxon>
        <taxon>Pseudomonadati</taxon>
        <taxon>Candidatus Omnitrophota</taxon>
        <taxon>Candidatus Omnitrophus</taxon>
    </lineage>
</organism>
<dbReference type="Gene3D" id="1.10.1660.10">
    <property type="match status" value="1"/>
</dbReference>